<organism evidence="2 3">
    <name type="scientific">Anaerocolumna aminovalerica</name>
    <dbReference type="NCBI Taxonomy" id="1527"/>
    <lineage>
        <taxon>Bacteria</taxon>
        <taxon>Bacillati</taxon>
        <taxon>Bacillota</taxon>
        <taxon>Clostridia</taxon>
        <taxon>Lachnospirales</taxon>
        <taxon>Lachnospiraceae</taxon>
        <taxon>Anaerocolumna</taxon>
    </lineage>
</organism>
<protein>
    <submittedName>
        <fullName evidence="2">Metallo-beta-lactamase superfamily protein</fullName>
    </submittedName>
</protein>
<dbReference type="InterPro" id="IPR050698">
    <property type="entry name" value="MBL"/>
</dbReference>
<evidence type="ECO:0000313" key="2">
    <source>
        <dbReference type="EMBL" id="SFO09645.1"/>
    </source>
</evidence>
<dbReference type="GO" id="GO:0004521">
    <property type="term" value="F:RNA endonuclease activity"/>
    <property type="evidence" value="ECO:0007669"/>
    <property type="project" value="TreeGrafter"/>
</dbReference>
<proteinExistence type="predicted"/>
<name>A0A1I5EDX2_9FIRM</name>
<keyword evidence="3" id="KW-1185">Reference proteome</keyword>
<dbReference type="Pfam" id="PF00753">
    <property type="entry name" value="Lactamase_B"/>
    <property type="match status" value="1"/>
</dbReference>
<dbReference type="EMBL" id="FOWD01000009">
    <property type="protein sequence ID" value="SFO09645.1"/>
    <property type="molecule type" value="Genomic_DNA"/>
</dbReference>
<dbReference type="Gene3D" id="3.60.15.10">
    <property type="entry name" value="Ribonuclease Z/Hydroxyacylglutathione hydrolase-like"/>
    <property type="match status" value="1"/>
</dbReference>
<dbReference type="AlphaFoldDB" id="A0A1I5EDX2"/>
<dbReference type="SUPFAM" id="SSF56281">
    <property type="entry name" value="Metallo-hydrolase/oxidoreductase"/>
    <property type="match status" value="1"/>
</dbReference>
<sequence>MDIQFLGGALEIGGSAILLHIDGKNMLLDAGIRQGMSKDTLPNYRVIQESGGLDAIIISHAHLDHIGSLPIIS</sequence>
<reference evidence="2 3" key="1">
    <citation type="submission" date="2016-10" db="EMBL/GenBank/DDBJ databases">
        <authorList>
            <person name="de Groot N.N."/>
        </authorList>
    </citation>
    <scope>NUCLEOTIDE SEQUENCE [LARGE SCALE GENOMIC DNA]</scope>
    <source>
        <strain evidence="2 3">DSM 1283</strain>
    </source>
</reference>
<dbReference type="RefSeq" id="WP_242960897.1">
    <property type="nucleotide sequence ID" value="NZ_BAABFM010000073.1"/>
</dbReference>
<feature type="domain" description="Metallo-beta-lactamase" evidence="1">
    <location>
        <begin position="13"/>
        <end position="71"/>
    </location>
</feature>
<dbReference type="PANTHER" id="PTHR11203">
    <property type="entry name" value="CLEAVAGE AND POLYADENYLATION SPECIFICITY FACTOR FAMILY MEMBER"/>
    <property type="match status" value="1"/>
</dbReference>
<gene>
    <name evidence="2" type="ORF">SAMN04489757_1095</name>
</gene>
<dbReference type="STRING" id="1527.SAMN04489757_1095"/>
<dbReference type="InterPro" id="IPR036866">
    <property type="entry name" value="RibonucZ/Hydroxyglut_hydro"/>
</dbReference>
<evidence type="ECO:0000313" key="3">
    <source>
        <dbReference type="Proteomes" id="UP000198806"/>
    </source>
</evidence>
<evidence type="ECO:0000259" key="1">
    <source>
        <dbReference type="Pfam" id="PF00753"/>
    </source>
</evidence>
<dbReference type="PANTHER" id="PTHR11203:SF37">
    <property type="entry name" value="INTEGRATOR COMPLEX SUBUNIT 11"/>
    <property type="match status" value="1"/>
</dbReference>
<dbReference type="InterPro" id="IPR001279">
    <property type="entry name" value="Metallo-B-lactamas"/>
</dbReference>
<dbReference type="Proteomes" id="UP000198806">
    <property type="component" value="Unassembled WGS sequence"/>
</dbReference>
<accession>A0A1I5EDX2</accession>